<keyword evidence="15" id="KW-1185">Reference proteome</keyword>
<dbReference type="HAMAP" id="MF_00188">
    <property type="entry name" value="Pept_M48_protease_HtpX"/>
    <property type="match status" value="1"/>
</dbReference>
<dbReference type="Pfam" id="PF01435">
    <property type="entry name" value="Peptidase_M48"/>
    <property type="match status" value="1"/>
</dbReference>
<feature type="domain" description="Peptidase M48" evidence="13">
    <location>
        <begin position="82"/>
        <end position="293"/>
    </location>
</feature>
<keyword evidence="5 12" id="KW-0812">Transmembrane</keyword>
<dbReference type="InterPro" id="IPR022919">
    <property type="entry name" value="Pept_M48_protease_HtpX"/>
</dbReference>
<evidence type="ECO:0000256" key="12">
    <source>
        <dbReference type="HAMAP-Rule" id="MF_00188"/>
    </source>
</evidence>
<dbReference type="EC" id="3.4.24.-" evidence="12"/>
<keyword evidence="7 12" id="KW-0378">Hydrolase</keyword>
<evidence type="ECO:0000256" key="4">
    <source>
        <dbReference type="ARBA" id="ARBA00022670"/>
    </source>
</evidence>
<proteinExistence type="inferred from homology"/>
<organism evidence="14 15">
    <name type="scientific">Candidatus Litorirhabdus singularis</name>
    <dbReference type="NCBI Taxonomy" id="2518993"/>
    <lineage>
        <taxon>Bacteria</taxon>
        <taxon>Pseudomonadati</taxon>
        <taxon>Pseudomonadota</taxon>
        <taxon>Gammaproteobacteria</taxon>
        <taxon>Cellvibrionales</taxon>
        <taxon>Halieaceae</taxon>
        <taxon>Candidatus Litorirhabdus</taxon>
    </lineage>
</organism>
<feature type="binding site" evidence="12">
    <location>
        <position position="147"/>
    </location>
    <ligand>
        <name>Zn(2+)</name>
        <dbReference type="ChEBI" id="CHEBI:29105"/>
        <note>catalytic</note>
    </ligand>
</feature>
<dbReference type="EMBL" id="SHNN01000002">
    <property type="protein sequence ID" value="MCX2981982.1"/>
    <property type="molecule type" value="Genomic_DNA"/>
</dbReference>
<keyword evidence="10 12" id="KW-0482">Metalloprotease</keyword>
<gene>
    <name evidence="12 14" type="primary">htpX</name>
    <name evidence="14" type="ORF">EYC98_14055</name>
</gene>
<evidence type="ECO:0000256" key="5">
    <source>
        <dbReference type="ARBA" id="ARBA00022692"/>
    </source>
</evidence>
<dbReference type="Proteomes" id="UP001143362">
    <property type="component" value="Unassembled WGS sequence"/>
</dbReference>
<name>A0ABT3TI34_9GAMM</name>
<evidence type="ECO:0000256" key="1">
    <source>
        <dbReference type="ARBA" id="ARBA00004651"/>
    </source>
</evidence>
<evidence type="ECO:0000313" key="15">
    <source>
        <dbReference type="Proteomes" id="UP001143362"/>
    </source>
</evidence>
<evidence type="ECO:0000256" key="3">
    <source>
        <dbReference type="ARBA" id="ARBA00022475"/>
    </source>
</evidence>
<dbReference type="PANTHER" id="PTHR43221">
    <property type="entry name" value="PROTEASE HTPX"/>
    <property type="match status" value="1"/>
</dbReference>
<dbReference type="Gene3D" id="3.30.2010.10">
    <property type="entry name" value="Metalloproteases ('zincins'), catalytic domain"/>
    <property type="match status" value="1"/>
</dbReference>
<keyword evidence="12" id="KW-0346">Stress response</keyword>
<keyword evidence="3 12" id="KW-1003">Cell membrane</keyword>
<dbReference type="NCBIfam" id="NF003965">
    <property type="entry name" value="PRK05457.1"/>
    <property type="match status" value="1"/>
</dbReference>
<feature type="binding site" evidence="12">
    <location>
        <position position="224"/>
    </location>
    <ligand>
        <name>Zn(2+)</name>
        <dbReference type="ChEBI" id="CHEBI:29105"/>
        <note>catalytic</note>
    </ligand>
</feature>
<dbReference type="CDD" id="cd07335">
    <property type="entry name" value="M48B_HtpX_like"/>
    <property type="match status" value="1"/>
</dbReference>
<protein>
    <recommendedName>
        <fullName evidence="12">Protease HtpX</fullName>
        <ecNumber evidence="12">3.4.24.-</ecNumber>
    </recommendedName>
    <alternativeName>
        <fullName evidence="12">Heat shock protein HtpX</fullName>
    </alternativeName>
</protein>
<feature type="binding site" evidence="12">
    <location>
        <position position="151"/>
    </location>
    <ligand>
        <name>Zn(2+)</name>
        <dbReference type="ChEBI" id="CHEBI:29105"/>
        <note>catalytic</note>
    </ligand>
</feature>
<comment type="subcellular location">
    <subcellularLocation>
        <location evidence="1 12">Cell membrane</location>
        <topology evidence="1 12">Multi-pass membrane protein</topology>
    </subcellularLocation>
</comment>
<keyword evidence="4 12" id="KW-0645">Protease</keyword>
<comment type="caution">
    <text evidence="14">The sequence shown here is derived from an EMBL/GenBank/DDBJ whole genome shotgun (WGS) entry which is preliminary data.</text>
</comment>
<comment type="similarity">
    <text evidence="2 12">Belongs to the peptidase M48B family.</text>
</comment>
<evidence type="ECO:0000256" key="11">
    <source>
        <dbReference type="ARBA" id="ARBA00023136"/>
    </source>
</evidence>
<evidence type="ECO:0000256" key="10">
    <source>
        <dbReference type="ARBA" id="ARBA00023049"/>
    </source>
</evidence>
<evidence type="ECO:0000256" key="6">
    <source>
        <dbReference type="ARBA" id="ARBA00022723"/>
    </source>
</evidence>
<evidence type="ECO:0000313" key="14">
    <source>
        <dbReference type="EMBL" id="MCX2981982.1"/>
    </source>
</evidence>
<feature type="transmembrane region" description="Helical" evidence="12">
    <location>
        <begin position="42"/>
        <end position="61"/>
    </location>
</feature>
<dbReference type="GO" id="GO:0008233">
    <property type="term" value="F:peptidase activity"/>
    <property type="evidence" value="ECO:0007669"/>
    <property type="project" value="UniProtKB-KW"/>
</dbReference>
<evidence type="ECO:0000256" key="8">
    <source>
        <dbReference type="ARBA" id="ARBA00022833"/>
    </source>
</evidence>
<keyword evidence="9 12" id="KW-1133">Transmembrane helix</keyword>
<evidence type="ECO:0000256" key="9">
    <source>
        <dbReference type="ARBA" id="ARBA00022989"/>
    </source>
</evidence>
<dbReference type="InterPro" id="IPR001915">
    <property type="entry name" value="Peptidase_M48"/>
</dbReference>
<feature type="transmembrane region" description="Helical" evidence="12">
    <location>
        <begin position="195"/>
        <end position="219"/>
    </location>
</feature>
<dbReference type="PANTHER" id="PTHR43221:SF1">
    <property type="entry name" value="PROTEASE HTPX"/>
    <property type="match status" value="1"/>
</dbReference>
<dbReference type="InterPro" id="IPR050083">
    <property type="entry name" value="HtpX_protease"/>
</dbReference>
<accession>A0ABT3TI34</accession>
<evidence type="ECO:0000259" key="13">
    <source>
        <dbReference type="Pfam" id="PF01435"/>
    </source>
</evidence>
<dbReference type="GO" id="GO:0006508">
    <property type="term" value="P:proteolysis"/>
    <property type="evidence" value="ECO:0007669"/>
    <property type="project" value="UniProtKB-KW"/>
</dbReference>
<comment type="cofactor">
    <cofactor evidence="12">
        <name>Zn(2+)</name>
        <dbReference type="ChEBI" id="CHEBI:29105"/>
    </cofactor>
    <text evidence="12">Binds 1 zinc ion per subunit.</text>
</comment>
<keyword evidence="11 12" id="KW-0472">Membrane</keyword>
<feature type="transmembrane region" description="Helical" evidence="12">
    <location>
        <begin position="157"/>
        <end position="175"/>
    </location>
</feature>
<keyword evidence="6 12" id="KW-0479">Metal-binding</keyword>
<evidence type="ECO:0000256" key="2">
    <source>
        <dbReference type="ARBA" id="ARBA00009779"/>
    </source>
</evidence>
<keyword evidence="8 12" id="KW-0862">Zinc</keyword>
<evidence type="ECO:0000256" key="7">
    <source>
        <dbReference type="ARBA" id="ARBA00022801"/>
    </source>
</evidence>
<sequence>MMRILLFLATNFAILLVAGVVLNLLGFDSIMAANGVDLNLSALLVFCAVFGFGGSLISLFISKWMAKRGTGTVIIEQPRGADETWLVQTVKELAAEAGIGMPEVGIFPSQASNAFATGWNRNNALVAVSAGLLERFSRDEARAVLAHEIGHVANGDMVTMTLIQGVVNTFVLFFSRIIGHTVDRVIFKNERGYGIGYWVTTIIAQIILSFLASMLVMWFSRWREYRADAAGASLASTGAMVAALERLRAEQGLPQDMPSEMVAFGISEQMKANATRLFSSHPPLEDRIRALRENAG</sequence>
<feature type="active site" evidence="12">
    <location>
        <position position="148"/>
    </location>
</feature>
<reference evidence="14" key="1">
    <citation type="submission" date="2019-02" db="EMBL/GenBank/DDBJ databases">
        <authorList>
            <person name="Li S.-H."/>
        </authorList>
    </citation>
    <scope>NUCLEOTIDE SEQUENCE</scope>
    <source>
        <strain evidence="14">IMCC14734</strain>
    </source>
</reference>